<keyword evidence="2" id="KW-1185">Reference proteome</keyword>
<organism evidence="1 2">
    <name type="scientific">Phenylobacterium ferrooxidans</name>
    <dbReference type="NCBI Taxonomy" id="2982689"/>
    <lineage>
        <taxon>Bacteria</taxon>
        <taxon>Pseudomonadati</taxon>
        <taxon>Pseudomonadota</taxon>
        <taxon>Alphaproteobacteria</taxon>
        <taxon>Caulobacterales</taxon>
        <taxon>Caulobacteraceae</taxon>
        <taxon>Phenylobacterium</taxon>
    </lineage>
</organism>
<dbReference type="RefSeq" id="WP_377369725.1">
    <property type="nucleotide sequence ID" value="NZ_JAOTJD010000015.1"/>
</dbReference>
<dbReference type="EMBL" id="JAOTJD010000015">
    <property type="protein sequence ID" value="MFD3264238.1"/>
    <property type="molecule type" value="Genomic_DNA"/>
</dbReference>
<gene>
    <name evidence="1" type="ORF">OCL97_09730</name>
</gene>
<sequence length="83" mass="8977">MTDFKIPHSFLPPGPPRHPSEMDLADQTAELLEMASLLSPRDMATLAVIVRRAAEISESEGEEVAIAVLDQIHGILDGRVSDA</sequence>
<name>A0ABW6CTN6_9CAUL</name>
<accession>A0ABW6CTN6</accession>
<reference evidence="1 2" key="1">
    <citation type="submission" date="2022-09" db="EMBL/GenBank/DDBJ databases">
        <title>New species of Phenylobacterium.</title>
        <authorList>
            <person name="Mieszkin S."/>
        </authorList>
    </citation>
    <scope>NUCLEOTIDE SEQUENCE [LARGE SCALE GENOMIC DNA]</scope>
    <source>
        <strain evidence="1 2">HK31-G</strain>
    </source>
</reference>
<protein>
    <submittedName>
        <fullName evidence="1">Uncharacterized protein</fullName>
    </submittedName>
</protein>
<evidence type="ECO:0000313" key="2">
    <source>
        <dbReference type="Proteomes" id="UP001598130"/>
    </source>
</evidence>
<comment type="caution">
    <text evidence="1">The sequence shown here is derived from an EMBL/GenBank/DDBJ whole genome shotgun (WGS) entry which is preliminary data.</text>
</comment>
<evidence type="ECO:0000313" key="1">
    <source>
        <dbReference type="EMBL" id="MFD3264238.1"/>
    </source>
</evidence>
<proteinExistence type="predicted"/>
<dbReference type="Proteomes" id="UP001598130">
    <property type="component" value="Unassembled WGS sequence"/>
</dbReference>